<name>A0ACB7RSN3_HYAAI</name>
<gene>
    <name evidence="1" type="ORF">HPB50_004522</name>
</gene>
<comment type="caution">
    <text evidence="1">The sequence shown here is derived from an EMBL/GenBank/DDBJ whole genome shotgun (WGS) entry which is preliminary data.</text>
</comment>
<accession>A0ACB7RSN3</accession>
<dbReference type="EMBL" id="CM023487">
    <property type="protein sequence ID" value="KAH6925395.1"/>
    <property type="molecule type" value="Genomic_DNA"/>
</dbReference>
<reference evidence="1" key="1">
    <citation type="submission" date="2020-05" db="EMBL/GenBank/DDBJ databases">
        <title>Large-scale comparative analyses of tick genomes elucidate their genetic diversity and vector capacities.</title>
        <authorList>
            <person name="Jia N."/>
            <person name="Wang J."/>
            <person name="Shi W."/>
            <person name="Du L."/>
            <person name="Sun Y."/>
            <person name="Zhan W."/>
            <person name="Jiang J."/>
            <person name="Wang Q."/>
            <person name="Zhang B."/>
            <person name="Ji P."/>
            <person name="Sakyi L.B."/>
            <person name="Cui X."/>
            <person name="Yuan T."/>
            <person name="Jiang B."/>
            <person name="Yang W."/>
            <person name="Lam T.T.-Y."/>
            <person name="Chang Q."/>
            <person name="Ding S."/>
            <person name="Wang X."/>
            <person name="Zhu J."/>
            <person name="Ruan X."/>
            <person name="Zhao L."/>
            <person name="Wei J."/>
            <person name="Que T."/>
            <person name="Du C."/>
            <person name="Cheng J."/>
            <person name="Dai P."/>
            <person name="Han X."/>
            <person name="Huang E."/>
            <person name="Gao Y."/>
            <person name="Liu J."/>
            <person name="Shao H."/>
            <person name="Ye R."/>
            <person name="Li L."/>
            <person name="Wei W."/>
            <person name="Wang X."/>
            <person name="Wang C."/>
            <person name="Yang T."/>
            <person name="Huo Q."/>
            <person name="Li W."/>
            <person name="Guo W."/>
            <person name="Chen H."/>
            <person name="Zhou L."/>
            <person name="Ni X."/>
            <person name="Tian J."/>
            <person name="Zhou Y."/>
            <person name="Sheng Y."/>
            <person name="Liu T."/>
            <person name="Pan Y."/>
            <person name="Xia L."/>
            <person name="Li J."/>
            <person name="Zhao F."/>
            <person name="Cao W."/>
        </authorList>
    </citation>
    <scope>NUCLEOTIDE SEQUENCE</scope>
    <source>
        <strain evidence="1">Hyas-2018</strain>
    </source>
</reference>
<protein>
    <submittedName>
        <fullName evidence="1">Uncharacterized protein</fullName>
    </submittedName>
</protein>
<evidence type="ECO:0000313" key="2">
    <source>
        <dbReference type="Proteomes" id="UP000821845"/>
    </source>
</evidence>
<organism evidence="1 2">
    <name type="scientific">Hyalomma asiaticum</name>
    <name type="common">Tick</name>
    <dbReference type="NCBI Taxonomy" id="266040"/>
    <lineage>
        <taxon>Eukaryota</taxon>
        <taxon>Metazoa</taxon>
        <taxon>Ecdysozoa</taxon>
        <taxon>Arthropoda</taxon>
        <taxon>Chelicerata</taxon>
        <taxon>Arachnida</taxon>
        <taxon>Acari</taxon>
        <taxon>Parasitiformes</taxon>
        <taxon>Ixodida</taxon>
        <taxon>Ixodoidea</taxon>
        <taxon>Ixodidae</taxon>
        <taxon>Hyalomminae</taxon>
        <taxon>Hyalomma</taxon>
    </lineage>
</organism>
<dbReference type="Proteomes" id="UP000821845">
    <property type="component" value="Chromosome 7"/>
</dbReference>
<keyword evidence="2" id="KW-1185">Reference proteome</keyword>
<sequence>MEMTLPRVVLLATILQPGVLSSWNSLTGGAETGPAYSDLADVVADFCGGPFEVTLVYDDEGIVMAAACVANAVDLSLERSGNLSLNHTVPQSSWARDAQRKFKILLANASQDTVDRLLEPLSPLKAQISAVCHLALPENWTLGKFVEPLVPFRSLNCCRALNIGFGPPDVRPELIAVEQRAVGGVTLLLYAASDSSIACTYCGLMQRRNDHFEYLPGLSGAHVFVSARNNTPYVVVGKQGHDGEFKFQKGVEIFLLKAISQRLNFTLDSHLALSEISFTWQRTEVISYLYPVLYDVLSYATKAPRVIPFTMAIIKPFSEDIWGLLVLAISMSTAFLFCLRWSPANRAHRHRPDFWFLLSTLSRQNPWEEEHASAGYRVFLGPWWLFVTVLTTLYSGRLVAIMSVAVHDSWINNLDALEKALARREVRVCTHSKTIFIEYIKLAGSGSFYQARMNQLERDGAHTVLVSDRKTGLERVLYQDYVYVDSRLSLLTGLELVGEQAAPLLRVVRDHLGVEYCGFVFQKGCPLKHTFTASYSNKGAASPKLKHGTFRLCRSRALFETGHIHRWMSDTLRYTLPAYLDPDTLANYDADVWKTTNDQGALNIIDFVGPAWLLAAGYAMGLAALILEHVSVSTRRRWRRWLQCRQVRRVRHSGALPQRAEGRVPHDFVINRNEASCPDWSRATA</sequence>
<proteinExistence type="predicted"/>
<evidence type="ECO:0000313" key="1">
    <source>
        <dbReference type="EMBL" id="KAH6925395.1"/>
    </source>
</evidence>